<reference evidence="9" key="2">
    <citation type="submission" date="2017-03" db="EMBL/GenBank/DDBJ databases">
        <title>Bacillus sp. V-88(T) DSM27956, whole genome shotgun sequencing project.</title>
        <authorList>
            <person name="Dastager S.G."/>
            <person name="Neurgaonkar P.S."/>
            <person name="Dharne M.S."/>
        </authorList>
    </citation>
    <scope>NUCLEOTIDE SEQUENCE [LARGE SCALE GENOMIC DNA]</scope>
    <source>
        <strain evidence="9">DSM 25145</strain>
    </source>
</reference>
<keyword evidence="9" id="KW-1185">Reference proteome</keyword>
<evidence type="ECO:0000313" key="9">
    <source>
        <dbReference type="Proteomes" id="UP000215545"/>
    </source>
</evidence>
<dbReference type="Proteomes" id="UP000215545">
    <property type="component" value="Unassembled WGS sequence"/>
</dbReference>
<evidence type="ECO:0000313" key="8">
    <source>
        <dbReference type="Proteomes" id="UP000186385"/>
    </source>
</evidence>
<accession>A0A1N6XVW5</accession>
<evidence type="ECO:0000313" key="7">
    <source>
        <dbReference type="EMBL" id="SIR06371.1"/>
    </source>
</evidence>
<dbReference type="Proteomes" id="UP000186385">
    <property type="component" value="Unassembled WGS sequence"/>
</dbReference>
<comment type="subcellular location">
    <subcellularLocation>
        <location evidence="1">Membrane</location>
        <topology evidence="1">Multi-pass membrane protein</topology>
    </subcellularLocation>
</comment>
<gene>
    <name evidence="6" type="ORF">B1B05_11410</name>
    <name evidence="7" type="ORF">SAMN05443094_10568</name>
</gene>
<reference evidence="6" key="3">
    <citation type="submission" date="2017-03" db="EMBL/GenBank/DDBJ databases">
        <authorList>
            <person name="Dastager S.G."/>
            <person name="Neurgaonkar P.S."/>
            <person name="Dharne M.S."/>
        </authorList>
    </citation>
    <scope>NUCLEOTIDE SEQUENCE</scope>
    <source>
        <strain evidence="6">DSM 25145</strain>
    </source>
</reference>
<dbReference type="GO" id="GO:0016020">
    <property type="term" value="C:membrane"/>
    <property type="evidence" value="ECO:0007669"/>
    <property type="project" value="UniProtKB-SubCell"/>
</dbReference>
<reference evidence="7 8" key="1">
    <citation type="submission" date="2017-01" db="EMBL/GenBank/DDBJ databases">
        <authorList>
            <person name="Mah S.A."/>
            <person name="Swanson W.J."/>
            <person name="Moy G.W."/>
            <person name="Vacquier V.D."/>
        </authorList>
    </citation>
    <scope>NUCLEOTIDE SEQUENCE [LARGE SCALE GENOMIC DNA]</scope>
    <source>
        <strain evidence="7 8">NIO-1016</strain>
    </source>
</reference>
<keyword evidence="2" id="KW-0812">Transmembrane</keyword>
<evidence type="ECO:0000256" key="4">
    <source>
        <dbReference type="ARBA" id="ARBA00023136"/>
    </source>
</evidence>
<protein>
    <submittedName>
        <fullName evidence="7">RDD family protein</fullName>
    </submittedName>
</protein>
<proteinExistence type="predicted"/>
<name>A0A1N6XVW5_9BACI</name>
<dbReference type="STRING" id="1017273.SAMN05443094_10568"/>
<organism evidence="7 8">
    <name type="scientific">Domibacillus enclensis</name>
    <dbReference type="NCBI Taxonomy" id="1017273"/>
    <lineage>
        <taxon>Bacteria</taxon>
        <taxon>Bacillati</taxon>
        <taxon>Bacillota</taxon>
        <taxon>Bacilli</taxon>
        <taxon>Bacillales</taxon>
        <taxon>Bacillaceae</taxon>
        <taxon>Domibacillus</taxon>
    </lineage>
</organism>
<dbReference type="RefSeq" id="WP_045849225.1">
    <property type="nucleotide sequence ID" value="NZ_FTLX01000005.1"/>
</dbReference>
<evidence type="ECO:0000313" key="6">
    <source>
        <dbReference type="EMBL" id="OXS77440.1"/>
    </source>
</evidence>
<feature type="domain" description="RDD" evidence="5">
    <location>
        <begin position="7"/>
        <end position="94"/>
    </location>
</feature>
<keyword evidence="4" id="KW-0472">Membrane</keyword>
<sequence length="134" mass="15178">MKDLTKKRSKAVLIDQIVYNTAIMGAEMVYRQKRQVKSEMLASFLLPTLATWALEYVQLRKTGQTIGYKQMGLVLESEDGAPLSSSQIVKRILYRDAISTFDYFKNRDAFEAHEGAQLPHDTYAGTIVKDAANR</sequence>
<dbReference type="EMBL" id="FTLX01000005">
    <property type="protein sequence ID" value="SIR06371.1"/>
    <property type="molecule type" value="Genomic_DNA"/>
</dbReference>
<keyword evidence="3" id="KW-1133">Transmembrane helix</keyword>
<dbReference type="AlphaFoldDB" id="A0A1N6XVW5"/>
<dbReference type="Pfam" id="PF06271">
    <property type="entry name" value="RDD"/>
    <property type="match status" value="1"/>
</dbReference>
<dbReference type="EMBL" id="MWSK01000005">
    <property type="protein sequence ID" value="OXS77440.1"/>
    <property type="molecule type" value="Genomic_DNA"/>
</dbReference>
<evidence type="ECO:0000256" key="2">
    <source>
        <dbReference type="ARBA" id="ARBA00022692"/>
    </source>
</evidence>
<evidence type="ECO:0000256" key="1">
    <source>
        <dbReference type="ARBA" id="ARBA00004141"/>
    </source>
</evidence>
<dbReference type="InterPro" id="IPR010432">
    <property type="entry name" value="RDD"/>
</dbReference>
<dbReference type="OrthoDB" id="2354892at2"/>
<evidence type="ECO:0000256" key="3">
    <source>
        <dbReference type="ARBA" id="ARBA00022989"/>
    </source>
</evidence>
<evidence type="ECO:0000259" key="5">
    <source>
        <dbReference type="Pfam" id="PF06271"/>
    </source>
</evidence>